<accession>A0A2T1DF40</accession>
<dbReference type="PANTHER" id="PTHR37422">
    <property type="entry name" value="TEICHURONIC ACID BIOSYNTHESIS PROTEIN TUAE"/>
    <property type="match status" value="1"/>
</dbReference>
<keyword evidence="7" id="KW-0436">Ligase</keyword>
<dbReference type="InterPro" id="IPR051533">
    <property type="entry name" value="WaaL-like"/>
</dbReference>
<evidence type="ECO:0000256" key="1">
    <source>
        <dbReference type="ARBA" id="ARBA00004141"/>
    </source>
</evidence>
<feature type="transmembrane region" description="Helical" evidence="5">
    <location>
        <begin position="399"/>
        <end position="416"/>
    </location>
</feature>
<dbReference type="OrthoDB" id="547142at2"/>
<dbReference type="InterPro" id="IPR007016">
    <property type="entry name" value="O-antigen_ligase-rel_domated"/>
</dbReference>
<dbReference type="PANTHER" id="PTHR37422:SF13">
    <property type="entry name" value="LIPOPOLYSACCHARIDE BIOSYNTHESIS PROTEIN PA4999-RELATED"/>
    <property type="match status" value="1"/>
</dbReference>
<evidence type="ECO:0000313" key="8">
    <source>
        <dbReference type="Proteomes" id="UP000238634"/>
    </source>
</evidence>
<feature type="transmembrane region" description="Helical" evidence="5">
    <location>
        <begin position="63"/>
        <end position="82"/>
    </location>
</feature>
<dbReference type="STRING" id="1920490.GCA_001895925_04384"/>
<feature type="transmembrane region" description="Helical" evidence="5">
    <location>
        <begin position="200"/>
        <end position="219"/>
    </location>
</feature>
<evidence type="ECO:0000256" key="4">
    <source>
        <dbReference type="ARBA" id="ARBA00023136"/>
    </source>
</evidence>
<dbReference type="AlphaFoldDB" id="A0A2T1DF40"/>
<keyword evidence="4 5" id="KW-0472">Membrane</keyword>
<dbReference type="GO" id="GO:0016020">
    <property type="term" value="C:membrane"/>
    <property type="evidence" value="ECO:0007669"/>
    <property type="project" value="UniProtKB-SubCell"/>
</dbReference>
<feature type="transmembrane region" description="Helical" evidence="5">
    <location>
        <begin position="117"/>
        <end position="138"/>
    </location>
</feature>
<dbReference type="EMBL" id="PVWG01000012">
    <property type="protein sequence ID" value="PSB19112.1"/>
    <property type="molecule type" value="Genomic_DNA"/>
</dbReference>
<evidence type="ECO:0000256" key="5">
    <source>
        <dbReference type="SAM" id="Phobius"/>
    </source>
</evidence>
<comment type="subcellular location">
    <subcellularLocation>
        <location evidence="1">Membrane</location>
        <topology evidence="1">Multi-pass membrane protein</topology>
    </subcellularLocation>
</comment>
<protein>
    <submittedName>
        <fullName evidence="7">O-antigen ligase family protein</fullName>
    </submittedName>
</protein>
<sequence length="431" mass="48461">MRKILNVIRLQDHPDRALQRHWNVIQVGLFLLPFSAFLGCVALLVTSLDIWRRQHKSLIRQPLNLGFLGLGVWLFVTACFAFDRENAFLGLFNFLPFFIVFPALGVLIQTPAQLRRIAWTLVLTSIPVTLIGLGQLYLNWGGHPSLLWGLIEWTIAPTGNPPGRMASVFTYANVLASYFVVVFVLGLGLWVESAKQTRHWYFLGSVVLINTIALILTNSRNAWAIALLTCLAFALYQGWHWLVSIVAAIAGVMLGAAFAPLPFQTWFRLVVPAFFWARLNDQMYSDRPVAQLRSTQWKFAWSLAQQRPLTGWGLRNFTQLYDAQMHYWLGHPHNLLLMISAEAGIPAALLLSGLVGWVMAQGVLALRNMDSDRLIYFTFLMAFSACALFSFLDITLFDARINTIGWVLLAGIWGVADRHLGRTKVTSSIGS</sequence>
<feature type="transmembrane region" description="Helical" evidence="5">
    <location>
        <begin position="168"/>
        <end position="191"/>
    </location>
</feature>
<comment type="caution">
    <text evidence="7">The sequence shown here is derived from an EMBL/GenBank/DDBJ whole genome shotgun (WGS) entry which is preliminary data.</text>
</comment>
<evidence type="ECO:0000256" key="2">
    <source>
        <dbReference type="ARBA" id="ARBA00022692"/>
    </source>
</evidence>
<evidence type="ECO:0000313" key="7">
    <source>
        <dbReference type="EMBL" id="PSB19112.1"/>
    </source>
</evidence>
<name>A0A2T1DF40_9CYAN</name>
<evidence type="ECO:0000256" key="3">
    <source>
        <dbReference type="ARBA" id="ARBA00022989"/>
    </source>
</evidence>
<keyword evidence="3 5" id="KW-1133">Transmembrane helix</keyword>
<gene>
    <name evidence="7" type="ORF">C7B65_12570</name>
</gene>
<reference evidence="7 8" key="2">
    <citation type="submission" date="2018-03" db="EMBL/GenBank/DDBJ databases">
        <title>The ancient ancestry and fast evolution of plastids.</title>
        <authorList>
            <person name="Moore K.R."/>
            <person name="Magnabosco C."/>
            <person name="Momper L."/>
            <person name="Gold D.A."/>
            <person name="Bosak T."/>
            <person name="Fournier G.P."/>
        </authorList>
    </citation>
    <scope>NUCLEOTIDE SEQUENCE [LARGE SCALE GENOMIC DNA]</scope>
    <source>
        <strain evidence="7 8">ULC007</strain>
    </source>
</reference>
<proteinExistence type="predicted"/>
<feature type="transmembrane region" description="Helical" evidence="5">
    <location>
        <begin position="335"/>
        <end position="359"/>
    </location>
</feature>
<keyword evidence="2 5" id="KW-0812">Transmembrane</keyword>
<dbReference type="Pfam" id="PF04932">
    <property type="entry name" value="Wzy_C"/>
    <property type="match status" value="1"/>
</dbReference>
<dbReference type="GO" id="GO:0016874">
    <property type="term" value="F:ligase activity"/>
    <property type="evidence" value="ECO:0007669"/>
    <property type="project" value="UniProtKB-KW"/>
</dbReference>
<reference evidence="7 8" key="1">
    <citation type="submission" date="2018-02" db="EMBL/GenBank/DDBJ databases">
        <authorList>
            <person name="Cohen D.B."/>
            <person name="Kent A.D."/>
        </authorList>
    </citation>
    <scope>NUCLEOTIDE SEQUENCE [LARGE SCALE GENOMIC DNA]</scope>
    <source>
        <strain evidence="7 8">ULC007</strain>
    </source>
</reference>
<feature type="transmembrane region" description="Helical" evidence="5">
    <location>
        <begin position="88"/>
        <end position="108"/>
    </location>
</feature>
<evidence type="ECO:0000259" key="6">
    <source>
        <dbReference type="Pfam" id="PF04932"/>
    </source>
</evidence>
<feature type="transmembrane region" description="Helical" evidence="5">
    <location>
        <begin position="24"/>
        <end position="51"/>
    </location>
</feature>
<feature type="transmembrane region" description="Helical" evidence="5">
    <location>
        <begin position="239"/>
        <end position="259"/>
    </location>
</feature>
<organism evidence="7 8">
    <name type="scientific">Phormidesmis priestleyi ULC007</name>
    <dbReference type="NCBI Taxonomy" id="1920490"/>
    <lineage>
        <taxon>Bacteria</taxon>
        <taxon>Bacillati</taxon>
        <taxon>Cyanobacteriota</taxon>
        <taxon>Cyanophyceae</taxon>
        <taxon>Leptolyngbyales</taxon>
        <taxon>Leptolyngbyaceae</taxon>
        <taxon>Phormidesmis</taxon>
    </lineage>
</organism>
<feature type="domain" description="O-antigen ligase-related" evidence="6">
    <location>
        <begin position="207"/>
        <end position="351"/>
    </location>
</feature>
<dbReference type="Proteomes" id="UP000238634">
    <property type="component" value="Unassembled WGS sequence"/>
</dbReference>
<feature type="transmembrane region" description="Helical" evidence="5">
    <location>
        <begin position="374"/>
        <end position="392"/>
    </location>
</feature>
<keyword evidence="8" id="KW-1185">Reference proteome</keyword>